<dbReference type="eggNOG" id="COG1971">
    <property type="taxonomic scope" value="Bacteria"/>
</dbReference>
<dbReference type="HOGENOM" id="CLU_094526_1_0_9"/>
<evidence type="ECO:0000256" key="3">
    <source>
        <dbReference type="ARBA" id="ARBA00022989"/>
    </source>
</evidence>
<evidence type="ECO:0008006" key="8">
    <source>
        <dbReference type="Google" id="ProtNLM"/>
    </source>
</evidence>
<dbReference type="KEGG" id="cle:Clole_1029"/>
<feature type="transmembrane region" description="Helical" evidence="5">
    <location>
        <begin position="61"/>
        <end position="81"/>
    </location>
</feature>
<evidence type="ECO:0000313" key="6">
    <source>
        <dbReference type="EMBL" id="ADZ82761.1"/>
    </source>
</evidence>
<organism evidence="6 7">
    <name type="scientific">Cellulosilyticum lentocellum (strain ATCC 49066 / DSM 5427 / NCIMB 11756 / RHM5)</name>
    <name type="common">Clostridium lentocellum</name>
    <dbReference type="NCBI Taxonomy" id="642492"/>
    <lineage>
        <taxon>Bacteria</taxon>
        <taxon>Bacillati</taxon>
        <taxon>Bacillota</taxon>
        <taxon>Clostridia</taxon>
        <taxon>Lachnospirales</taxon>
        <taxon>Cellulosilyticaceae</taxon>
        <taxon>Cellulosilyticum</taxon>
    </lineage>
</organism>
<keyword evidence="4 5" id="KW-0472">Membrane</keyword>
<keyword evidence="7" id="KW-1185">Reference proteome</keyword>
<proteinExistence type="predicted"/>
<gene>
    <name evidence="6" type="ordered locus">Clole_1029</name>
</gene>
<keyword evidence="2 5" id="KW-0812">Transmembrane</keyword>
<dbReference type="InterPro" id="IPR003810">
    <property type="entry name" value="Mntp/YtaF"/>
</dbReference>
<name>F2JRF2_CELLD</name>
<keyword evidence="1" id="KW-1003">Cell membrane</keyword>
<protein>
    <recommendedName>
        <fullName evidence="8">Sporulation protein YtaF</fullName>
    </recommendedName>
</protein>
<reference evidence="6 7" key="1">
    <citation type="journal article" date="2011" name="J. Bacteriol.">
        <title>Complete genome sequence of the cellulose-degrading bacterium Cellulosilyticum lentocellum.</title>
        <authorList>
            <consortium name="US DOE Joint Genome Institute"/>
            <person name="Miller D.A."/>
            <person name="Suen G."/>
            <person name="Bruce D."/>
            <person name="Copeland A."/>
            <person name="Cheng J.F."/>
            <person name="Detter C."/>
            <person name="Goodwin L.A."/>
            <person name="Han C.S."/>
            <person name="Hauser L.J."/>
            <person name="Land M.L."/>
            <person name="Lapidus A."/>
            <person name="Lucas S."/>
            <person name="Meincke L."/>
            <person name="Pitluck S."/>
            <person name="Tapia R."/>
            <person name="Teshima H."/>
            <person name="Woyke T."/>
            <person name="Fox B.G."/>
            <person name="Angert E.R."/>
            <person name="Currie C.R."/>
        </authorList>
    </citation>
    <scope>NUCLEOTIDE SEQUENCE [LARGE SCALE GENOMIC DNA]</scope>
    <source>
        <strain evidence="7">ATCC 49066 / DSM 5427 / NCIMB 11756 / RHM5</strain>
    </source>
</reference>
<feature type="transmembrane region" description="Helical" evidence="5">
    <location>
        <begin position="133"/>
        <end position="153"/>
    </location>
</feature>
<dbReference type="STRING" id="642492.Clole_1029"/>
<feature type="transmembrane region" description="Helical" evidence="5">
    <location>
        <begin position="160"/>
        <end position="178"/>
    </location>
</feature>
<sequence>MLESALLVTSLCIDACIASFAYGTNKIKIPVLSGLILTGISTLFLIISISLGSIIKGFIPANLTSFICFGILFILGFMRLFEGLLKQYLNKKAISLGNIELTLLNFKLVLNVYADSTLADIDHSQTLNAKEALYLGIALSLDSLVVGFGAALASINLLQIIVLSVLFNSAAIILGGVLGRKCAEKLSIDLSWLGGATLILLALLKIF</sequence>
<feature type="transmembrane region" description="Helical" evidence="5">
    <location>
        <begin position="6"/>
        <end position="23"/>
    </location>
</feature>
<dbReference type="AlphaFoldDB" id="F2JRF2"/>
<evidence type="ECO:0000256" key="2">
    <source>
        <dbReference type="ARBA" id="ARBA00022692"/>
    </source>
</evidence>
<dbReference type="RefSeq" id="WP_013656060.1">
    <property type="nucleotide sequence ID" value="NC_015275.1"/>
</dbReference>
<feature type="transmembrane region" description="Helical" evidence="5">
    <location>
        <begin position="190"/>
        <end position="206"/>
    </location>
</feature>
<accession>F2JRF2</accession>
<evidence type="ECO:0000256" key="1">
    <source>
        <dbReference type="ARBA" id="ARBA00022475"/>
    </source>
</evidence>
<evidence type="ECO:0000313" key="7">
    <source>
        <dbReference type="Proteomes" id="UP000008467"/>
    </source>
</evidence>
<dbReference type="PANTHER" id="PTHR35529:SF2">
    <property type="entry name" value="SPORULATION PROTEIN YTAF-RELATED"/>
    <property type="match status" value="1"/>
</dbReference>
<dbReference type="Pfam" id="PF02659">
    <property type="entry name" value="Mntp"/>
    <property type="match status" value="1"/>
</dbReference>
<evidence type="ECO:0000256" key="4">
    <source>
        <dbReference type="ARBA" id="ARBA00023136"/>
    </source>
</evidence>
<dbReference type="PANTHER" id="PTHR35529">
    <property type="entry name" value="MANGANESE EFFLUX PUMP MNTP-RELATED"/>
    <property type="match status" value="1"/>
</dbReference>
<feature type="transmembrane region" description="Helical" evidence="5">
    <location>
        <begin position="35"/>
        <end position="55"/>
    </location>
</feature>
<evidence type="ECO:0000256" key="5">
    <source>
        <dbReference type="SAM" id="Phobius"/>
    </source>
</evidence>
<dbReference type="Proteomes" id="UP000008467">
    <property type="component" value="Chromosome"/>
</dbReference>
<keyword evidence="3 5" id="KW-1133">Transmembrane helix</keyword>
<dbReference type="EMBL" id="CP002582">
    <property type="protein sequence ID" value="ADZ82761.1"/>
    <property type="molecule type" value="Genomic_DNA"/>
</dbReference>